<keyword evidence="1" id="KW-1133">Transmembrane helix</keyword>
<dbReference type="RefSeq" id="WP_272103013.1">
    <property type="nucleotide sequence ID" value="NZ_JAQNDK010000006.1"/>
</dbReference>
<gene>
    <name evidence="3" type="ORF">POL72_44625</name>
</gene>
<dbReference type="InterPro" id="IPR029052">
    <property type="entry name" value="Metallo-depent_PP-like"/>
</dbReference>
<keyword evidence="4" id="KW-1185">Reference proteome</keyword>
<evidence type="ECO:0000313" key="4">
    <source>
        <dbReference type="Proteomes" id="UP001217485"/>
    </source>
</evidence>
<dbReference type="PANTHER" id="PTHR31302:SF21">
    <property type="entry name" value="CALCINEURIN-LIKE PHOSPHOESTERASE DOMAIN-CONTAINING PROTEIN"/>
    <property type="match status" value="1"/>
</dbReference>
<keyword evidence="1" id="KW-0812">Transmembrane</keyword>
<keyword evidence="1" id="KW-0472">Membrane</keyword>
<proteinExistence type="predicted"/>
<dbReference type="InterPro" id="IPR051158">
    <property type="entry name" value="Metallophosphoesterase_sf"/>
</dbReference>
<evidence type="ECO:0000313" key="3">
    <source>
        <dbReference type="EMBL" id="MDC0684885.1"/>
    </source>
</evidence>
<sequence length="438" mass="47495">MAPGADALDAGHSASVQAELTTVVLCAWVAWSRRLKFVSPIVLFWAASVLAWLVVVAAARRRRGGLYARFVGVLLGIHTLISCALFRHVGPLAPGFAYLQGAVYLHFLLLSRPRMRPLAYRVLVSIPASYFVAAIFLSFPWAIASGLGATPYGLWVPFALAVVGILQSLTARREEIELVVDRAPVDGLRRYPLPREGAPGARRPLRIVQITDPHLGPFMSVARLRGICERAVERDPDLVVLTGDYLTMESQDTADHLAEALSPLRALEGRVFACHGNHDHESPRHVATALARAGARLLVDDAALVETAAGPVQVLGMDFHYRDRAERMAAVCARHPRMKGALRLVLLHDPGAFRHLGEGEGDLVLSGHTHGGQLGLVSLGGSWTALQLFVKMPDHGLWARGPDRLYVHRGTGHYGFPLRLGVPAEESVLKVHLAGDGV</sequence>
<dbReference type="Pfam" id="PF00149">
    <property type="entry name" value="Metallophos"/>
    <property type="match status" value="1"/>
</dbReference>
<dbReference type="Gene3D" id="3.60.21.10">
    <property type="match status" value="1"/>
</dbReference>
<dbReference type="PANTHER" id="PTHR31302">
    <property type="entry name" value="TRANSMEMBRANE PROTEIN WITH METALLOPHOSPHOESTERASE DOMAIN-RELATED"/>
    <property type="match status" value="1"/>
</dbReference>
<dbReference type="InterPro" id="IPR004843">
    <property type="entry name" value="Calcineurin-like_PHP"/>
</dbReference>
<name>A0ABT5CEM9_9BACT</name>
<feature type="domain" description="Calcineurin-like phosphoesterase" evidence="2">
    <location>
        <begin position="205"/>
        <end position="370"/>
    </location>
</feature>
<feature type="transmembrane region" description="Helical" evidence="1">
    <location>
        <begin position="66"/>
        <end position="87"/>
    </location>
</feature>
<evidence type="ECO:0000259" key="2">
    <source>
        <dbReference type="Pfam" id="PF00149"/>
    </source>
</evidence>
<accession>A0ABT5CEM9</accession>
<comment type="caution">
    <text evidence="3">The sequence shown here is derived from an EMBL/GenBank/DDBJ whole genome shotgun (WGS) entry which is preliminary data.</text>
</comment>
<dbReference type="SUPFAM" id="SSF56300">
    <property type="entry name" value="Metallo-dependent phosphatases"/>
    <property type="match status" value="1"/>
</dbReference>
<reference evidence="3 4" key="1">
    <citation type="submission" date="2023-01" db="EMBL/GenBank/DDBJ databases">
        <title>Minimal conservation of predation-associated metabolite biosynthetic gene clusters underscores biosynthetic potential of Myxococcota including descriptions for ten novel species: Archangium lansinium sp. nov., Myxococcus landrumus sp. nov., Nannocystis bai.</title>
        <authorList>
            <person name="Ahearne A."/>
            <person name="Stevens C."/>
            <person name="Dowd S."/>
        </authorList>
    </citation>
    <scope>NUCLEOTIDE SEQUENCE [LARGE SCALE GENOMIC DNA]</scope>
    <source>
        <strain evidence="3 4">WIWO2</strain>
    </source>
</reference>
<protein>
    <submittedName>
        <fullName evidence="3">Metallophosphoesterase</fullName>
    </submittedName>
</protein>
<evidence type="ECO:0000256" key="1">
    <source>
        <dbReference type="SAM" id="Phobius"/>
    </source>
</evidence>
<organism evidence="3 4">
    <name type="scientific">Sorangium atrum</name>
    <dbReference type="NCBI Taxonomy" id="2995308"/>
    <lineage>
        <taxon>Bacteria</taxon>
        <taxon>Pseudomonadati</taxon>
        <taxon>Myxococcota</taxon>
        <taxon>Polyangia</taxon>
        <taxon>Polyangiales</taxon>
        <taxon>Polyangiaceae</taxon>
        <taxon>Sorangium</taxon>
    </lineage>
</organism>
<dbReference type="EMBL" id="JAQNDK010000006">
    <property type="protein sequence ID" value="MDC0684885.1"/>
    <property type="molecule type" value="Genomic_DNA"/>
</dbReference>
<dbReference type="Proteomes" id="UP001217485">
    <property type="component" value="Unassembled WGS sequence"/>
</dbReference>
<feature type="transmembrane region" description="Helical" evidence="1">
    <location>
        <begin position="37"/>
        <end position="59"/>
    </location>
</feature>
<feature type="transmembrane region" description="Helical" evidence="1">
    <location>
        <begin position="122"/>
        <end position="143"/>
    </location>
</feature>
<feature type="transmembrane region" description="Helical" evidence="1">
    <location>
        <begin position="93"/>
        <end position="110"/>
    </location>
</feature>